<keyword evidence="3" id="KW-1185">Reference proteome</keyword>
<dbReference type="InterPro" id="IPR055259">
    <property type="entry name" value="YkvP/CgeB_Glyco_trans-like"/>
</dbReference>
<dbReference type="OrthoDB" id="110463at2"/>
<proteinExistence type="predicted"/>
<dbReference type="Pfam" id="PF13524">
    <property type="entry name" value="Glyco_trans_1_2"/>
    <property type="match status" value="1"/>
</dbReference>
<protein>
    <submittedName>
        <fullName evidence="2">Glycosyl transferase family 1</fullName>
    </submittedName>
</protein>
<dbReference type="SUPFAM" id="SSF53756">
    <property type="entry name" value="UDP-Glycosyltransferase/glycogen phosphorylase"/>
    <property type="match status" value="1"/>
</dbReference>
<accession>A0A4R1KYL2</accession>
<comment type="caution">
    <text evidence="2">The sequence shown here is derived from an EMBL/GenBank/DDBJ whole genome shotgun (WGS) entry which is preliminary data.</text>
</comment>
<keyword evidence="2" id="KW-0808">Transferase</keyword>
<evidence type="ECO:0000259" key="1">
    <source>
        <dbReference type="Pfam" id="PF13524"/>
    </source>
</evidence>
<name>A0A4R1KYL2_9BACT</name>
<organism evidence="2 3">
    <name type="scientific">Acidipila rosea</name>
    <dbReference type="NCBI Taxonomy" id="768535"/>
    <lineage>
        <taxon>Bacteria</taxon>
        <taxon>Pseudomonadati</taxon>
        <taxon>Acidobacteriota</taxon>
        <taxon>Terriglobia</taxon>
        <taxon>Terriglobales</taxon>
        <taxon>Acidobacteriaceae</taxon>
        <taxon>Acidipila</taxon>
    </lineage>
</organism>
<dbReference type="AlphaFoldDB" id="A0A4R1KYL2"/>
<dbReference type="Gene3D" id="3.40.50.2000">
    <property type="entry name" value="Glycogen Phosphorylase B"/>
    <property type="match status" value="1"/>
</dbReference>
<sequence>MGHSMKKRRILYAGYLDPGETSKYRCDALSRLGHEVRGFNVQQYLPRWGKARAVVERMPAGPLIASVNRALLREASEWQPDLVWFDKPIYITPRSLRRLKVNGIQTVCYNQDNPFGPREDGCWRQLRKTLRLFDLHCILRESDIQRYSEWRLPFVKVLLSYEPTMHFAPPEGWSDADRDRGLAYTGSPHEDRPAFLLQLAERYGLPLSVAGPKWPKVWSPEILSRYVTGGFLGGEAYREAIWHSRINLAFLTHLNEEDIAHKAMEITACGGFLLAERSAGHSACFEEDREAVFFSSVDECAAKARYYLDHPLEREQIAAAGRRRAVASGYNNDTQLEIALNALPASQSVN</sequence>
<evidence type="ECO:0000313" key="3">
    <source>
        <dbReference type="Proteomes" id="UP000295210"/>
    </source>
</evidence>
<feature type="domain" description="Spore protein YkvP/CgeB glycosyl transferase-like" evidence="1">
    <location>
        <begin position="194"/>
        <end position="334"/>
    </location>
</feature>
<dbReference type="GO" id="GO:0016740">
    <property type="term" value="F:transferase activity"/>
    <property type="evidence" value="ECO:0007669"/>
    <property type="project" value="UniProtKB-KW"/>
</dbReference>
<dbReference type="EMBL" id="SMGK01000008">
    <property type="protein sequence ID" value="TCK69707.1"/>
    <property type="molecule type" value="Genomic_DNA"/>
</dbReference>
<evidence type="ECO:0000313" key="2">
    <source>
        <dbReference type="EMBL" id="TCK69707.1"/>
    </source>
</evidence>
<gene>
    <name evidence="2" type="ORF">C7378_3453</name>
</gene>
<reference evidence="2 3" key="1">
    <citation type="submission" date="2019-03" db="EMBL/GenBank/DDBJ databases">
        <title>Genomic Encyclopedia of Type Strains, Phase IV (KMG-IV): sequencing the most valuable type-strain genomes for metagenomic binning, comparative biology and taxonomic classification.</title>
        <authorList>
            <person name="Goeker M."/>
        </authorList>
    </citation>
    <scope>NUCLEOTIDE SEQUENCE [LARGE SCALE GENOMIC DNA]</scope>
    <source>
        <strain evidence="2 3">DSM 103428</strain>
    </source>
</reference>
<dbReference type="Proteomes" id="UP000295210">
    <property type="component" value="Unassembled WGS sequence"/>
</dbReference>